<dbReference type="Proteomes" id="UP001162780">
    <property type="component" value="Chromosome"/>
</dbReference>
<organism evidence="1 2">
    <name type="scientific">Methylomonas rapida</name>
    <dbReference type="NCBI Taxonomy" id="2963939"/>
    <lineage>
        <taxon>Bacteria</taxon>
        <taxon>Pseudomonadati</taxon>
        <taxon>Pseudomonadota</taxon>
        <taxon>Gammaproteobacteria</taxon>
        <taxon>Methylococcales</taxon>
        <taxon>Methylococcaceae</taxon>
        <taxon>Methylomonas</taxon>
    </lineage>
</organism>
<sequence length="334" mass="38045">MNSSNPPTNQTRKFDKILVVCPSNAVTGGPEALHQLVDHMNSLGLPAFITYLPFNKAANTPTPYLKYTAPVSMYEDRAGYLIIFPEVYPELALKVKHAQAALWWLSLENFLERRHISPLYDKFRYFKRVLKGKRPLGGAKALKGIIHFSQTEHSTQYLKSCGIQPIPLIDSINEEFLTDKHIKSTENKKNIILYNPTKGKKVTAKIIKDNPQWQFIPLSGLNREELSEKLSTAKLYIDFGHHPGRDRMPREAAMHGCCLITGILGSAGNKIDLPIPDIYKMDSSKPDFLPSFKKLAQDIFENFDAHFNALNDYRAYLKSEPAIFRSQIEDYFLK</sequence>
<keyword evidence="2" id="KW-1185">Reference proteome</keyword>
<proteinExistence type="predicted"/>
<dbReference type="RefSeq" id="WP_255190279.1">
    <property type="nucleotide sequence ID" value="NZ_CP113517.1"/>
</dbReference>
<name>A0ABY7GLB9_9GAMM</name>
<evidence type="ECO:0000313" key="2">
    <source>
        <dbReference type="Proteomes" id="UP001162780"/>
    </source>
</evidence>
<gene>
    <name evidence="1" type="ORF">NM686_002000</name>
</gene>
<protein>
    <recommendedName>
        <fullName evidence="3">Glycosyltransferase family 1 protein</fullName>
    </recommendedName>
</protein>
<evidence type="ECO:0000313" key="1">
    <source>
        <dbReference type="EMBL" id="WAR45308.1"/>
    </source>
</evidence>
<evidence type="ECO:0008006" key="3">
    <source>
        <dbReference type="Google" id="ProtNLM"/>
    </source>
</evidence>
<accession>A0ABY7GLB9</accession>
<dbReference type="EMBL" id="CP113517">
    <property type="protein sequence ID" value="WAR45308.1"/>
    <property type="molecule type" value="Genomic_DNA"/>
</dbReference>
<reference evidence="1" key="1">
    <citation type="submission" date="2022-11" db="EMBL/GenBank/DDBJ databases">
        <title>Methylomonas rapida sp. nov., Carotenoid-Producing Obligate Methanotrophs with High Growth Characteristics and Biotechnological Potential.</title>
        <authorList>
            <person name="Tikhonova E.N."/>
            <person name="Suleimanov R.Z."/>
            <person name="Miroshnikov K."/>
            <person name="Oshkin I.Y."/>
            <person name="Belova S.E."/>
            <person name="Danilova O.V."/>
            <person name="Ashikhmin A."/>
            <person name="Konopkin A."/>
            <person name="But S.Y."/>
            <person name="Khmelenina V.N."/>
            <person name="Kuznetsov N."/>
            <person name="Pimenov N.V."/>
            <person name="Dedysh S.N."/>
        </authorList>
    </citation>
    <scope>NUCLEOTIDE SEQUENCE</scope>
    <source>
        <strain evidence="1">MP1</strain>
    </source>
</reference>